<keyword evidence="2" id="KW-1185">Reference proteome</keyword>
<evidence type="ECO:0000313" key="2">
    <source>
        <dbReference type="Proteomes" id="UP001163603"/>
    </source>
</evidence>
<sequence length="596" mass="68346">MPLADDQEHVLVLSGLFNIALNQPDDPEFPSLGIFECMAKLILRGINDREWLRRDQNVYIPYYAAHIIGSYTMNKVHFAEKAIKSGVVLPLMELLRGKMSWVEQRVAVRALGHLASHERTFEAVALHEVEIIELAKEIACNCFQVVYEKFLSLKEKKRVRYHCDLLTKGLGGLELESRKAEEWASQLQCWSLHLLNCFACKERSLNLICCKEFLKIACNLWGGLANHRSPAGIGLIRTLCHTQKGRERVASLKKVIENLCNVSRSSDDWQYLAIDCLLLLLKDPVTRYQVIDSVALFLVDLVELKTLRRGQIVGEAITQTLLQDYHKIKYGNLKLKSKKAERAVEEVWDLKVEKRKKEKLMPEQELKEKQLLVGKLKQEGNEEFWSGHIEKAAKKYTEALDLCTVLKMRKERVVLYSNRAQCYLLLKKAEAAISDTTRAICLSSEVRSHSKSLWRRSQAYDMKGLAKESLVDCLTFISSRMKSKHPKTKPVKIPYYAAHMINKQMNATCPFNGANSKTYNRHKEKVEQSDGQEQDLDKDMAIHKKNAPGLPTNSSIEELLIENGWKRRKAERAGRRRKKGIRVAVDSHKSECKDFP</sequence>
<organism evidence="1 2">
    <name type="scientific">Pistacia integerrima</name>
    <dbReference type="NCBI Taxonomy" id="434235"/>
    <lineage>
        <taxon>Eukaryota</taxon>
        <taxon>Viridiplantae</taxon>
        <taxon>Streptophyta</taxon>
        <taxon>Embryophyta</taxon>
        <taxon>Tracheophyta</taxon>
        <taxon>Spermatophyta</taxon>
        <taxon>Magnoliopsida</taxon>
        <taxon>eudicotyledons</taxon>
        <taxon>Gunneridae</taxon>
        <taxon>Pentapetalae</taxon>
        <taxon>rosids</taxon>
        <taxon>malvids</taxon>
        <taxon>Sapindales</taxon>
        <taxon>Anacardiaceae</taxon>
        <taxon>Pistacia</taxon>
    </lineage>
</organism>
<gene>
    <name evidence="1" type="ORF">Pint_27947</name>
</gene>
<protein>
    <submittedName>
        <fullName evidence="1">Uncharacterized protein</fullName>
    </submittedName>
</protein>
<name>A0ACC0YSV2_9ROSI</name>
<reference evidence="2" key="1">
    <citation type="journal article" date="2023" name="G3 (Bethesda)">
        <title>Genome assembly and association tests identify interacting loci associated with vigor, precocity, and sex in interspecific pistachio rootstocks.</title>
        <authorList>
            <person name="Palmer W."/>
            <person name="Jacygrad E."/>
            <person name="Sagayaradj S."/>
            <person name="Cavanaugh K."/>
            <person name="Han R."/>
            <person name="Bertier L."/>
            <person name="Beede B."/>
            <person name="Kafkas S."/>
            <person name="Golino D."/>
            <person name="Preece J."/>
            <person name="Michelmore R."/>
        </authorList>
    </citation>
    <scope>NUCLEOTIDE SEQUENCE [LARGE SCALE GENOMIC DNA]</scope>
</reference>
<evidence type="ECO:0000313" key="1">
    <source>
        <dbReference type="EMBL" id="KAJ0040578.1"/>
    </source>
</evidence>
<accession>A0ACC0YSV2</accession>
<dbReference type="EMBL" id="CM047740">
    <property type="protein sequence ID" value="KAJ0040578.1"/>
    <property type="molecule type" value="Genomic_DNA"/>
</dbReference>
<comment type="caution">
    <text evidence="1">The sequence shown here is derived from an EMBL/GenBank/DDBJ whole genome shotgun (WGS) entry which is preliminary data.</text>
</comment>
<proteinExistence type="predicted"/>
<dbReference type="Proteomes" id="UP001163603">
    <property type="component" value="Chromosome 5"/>
</dbReference>